<protein>
    <recommendedName>
        <fullName evidence="4">Beta-propeller repeat protein</fullName>
    </recommendedName>
</protein>
<dbReference type="Pfam" id="PF06739">
    <property type="entry name" value="SBBP"/>
    <property type="match status" value="1"/>
</dbReference>
<evidence type="ECO:0008006" key="4">
    <source>
        <dbReference type="Google" id="ProtNLM"/>
    </source>
</evidence>
<name>A0ABY6HR61_9ARCH</name>
<dbReference type="PANTHER" id="PTHR35580">
    <property type="entry name" value="CELL SURFACE GLYCOPROTEIN (S-LAYER PROTEIN)-LIKE PROTEIN"/>
    <property type="match status" value="1"/>
</dbReference>
<sequence>MKSTQHVKYIMVLFGILILSPLMIQASSGEELENPKNFTTFFGGAGNDFGRAITTDNNGNIIVVGHTTSTSISDTDPSIQDYSAGEDVIIAKFSPTGELIFYTYYGGSNQDNADGVAIDGDGNIIVTGYTSSLDFPTTNALFPNYTGGKFDLFILKLSSDGDKVIFSTYFGGTGDDGNYGHHGNGVIIDSNGNIVLSASTTSSDLLVKNPIQPNRTGLSDILILKLSNDGQDIVFATYFGGSRDDFAGNCVVNSQDQICFTGVTDSTDFPVVDGIQSTYGGKIDAFLTVIDSDQTEVVYSSYFGGAQMEYGSRIGIDGDNNLILTGSSASSDLEIQNAYQKTKSEGLDAYLVKISIKNPSITFSTYLGGDVHEWGFNMAVDQKNNIYLIGQTMSDNFPTKFAQQRTFGGDWDGFLAKFSPSGRLLSSSYIGGTQKEFGFDVTINRDDQLVFVFFAESPELDVKNAFQTENGGGSDIYLLQIKFSILWWIWIIIGVFFITIAFIIGRIMQKKYKSKSQKISIPSEVEIETK</sequence>
<reference evidence="2" key="1">
    <citation type="submission" date="2022-09" db="EMBL/GenBank/DDBJ databases">
        <title>Actin cytoskeleton and complex cell architecture in an #Asgard archaeon.</title>
        <authorList>
            <person name="Ponce Toledo R.I."/>
            <person name="Schleper C."/>
            <person name="Rodrigues Oliveira T."/>
            <person name="Wollweber F."/>
            <person name="Xu J."/>
            <person name="Rittmann S."/>
            <person name="Klingl A."/>
            <person name="Pilhofer M."/>
        </authorList>
    </citation>
    <scope>NUCLEOTIDE SEQUENCE</scope>
    <source>
        <strain evidence="2">B-35</strain>
    </source>
</reference>
<evidence type="ECO:0000313" key="2">
    <source>
        <dbReference type="EMBL" id="UYP45828.1"/>
    </source>
</evidence>
<dbReference type="EMBL" id="CP104013">
    <property type="protein sequence ID" value="UYP45828.1"/>
    <property type="molecule type" value="Genomic_DNA"/>
</dbReference>
<dbReference type="SUPFAM" id="SSF101898">
    <property type="entry name" value="NHL repeat"/>
    <property type="match status" value="1"/>
</dbReference>
<keyword evidence="1" id="KW-0472">Membrane</keyword>
<organism evidence="2 3">
    <name type="scientific">Candidatus Lokiarchaeum ossiferum</name>
    <dbReference type="NCBI Taxonomy" id="2951803"/>
    <lineage>
        <taxon>Archaea</taxon>
        <taxon>Promethearchaeati</taxon>
        <taxon>Promethearchaeota</taxon>
        <taxon>Promethearchaeia</taxon>
        <taxon>Promethearchaeales</taxon>
        <taxon>Promethearchaeaceae</taxon>
        <taxon>Candidatus Lokiarchaeum</taxon>
    </lineage>
</organism>
<dbReference type="Proteomes" id="UP001208689">
    <property type="component" value="Chromosome"/>
</dbReference>
<evidence type="ECO:0000256" key="1">
    <source>
        <dbReference type="SAM" id="Phobius"/>
    </source>
</evidence>
<dbReference type="InterPro" id="IPR052918">
    <property type="entry name" value="Motility_Chemotaxis_Reg"/>
</dbReference>
<gene>
    <name evidence="2" type="ORF">NEF87_002113</name>
</gene>
<feature type="transmembrane region" description="Helical" evidence="1">
    <location>
        <begin position="485"/>
        <end position="508"/>
    </location>
</feature>
<keyword evidence="1" id="KW-1133">Transmembrane helix</keyword>
<keyword evidence="3" id="KW-1185">Reference proteome</keyword>
<keyword evidence="1" id="KW-0812">Transmembrane</keyword>
<proteinExistence type="predicted"/>
<evidence type="ECO:0000313" key="3">
    <source>
        <dbReference type="Proteomes" id="UP001208689"/>
    </source>
</evidence>
<dbReference type="InterPro" id="IPR011042">
    <property type="entry name" value="6-blade_b-propeller_TolB-like"/>
</dbReference>
<dbReference type="PANTHER" id="PTHR35580:SF1">
    <property type="entry name" value="PHYTASE-LIKE DOMAIN-CONTAINING PROTEIN"/>
    <property type="match status" value="1"/>
</dbReference>
<dbReference type="InterPro" id="IPR010620">
    <property type="entry name" value="SBBP_repeat"/>
</dbReference>
<accession>A0ABY6HR61</accession>
<dbReference type="Gene3D" id="2.120.10.30">
    <property type="entry name" value="TolB, C-terminal domain"/>
    <property type="match status" value="1"/>
</dbReference>